<gene>
    <name evidence="2" type="ORF">PV328_012179</name>
</gene>
<feature type="non-terminal residue" evidence="2">
    <location>
        <position position="1"/>
    </location>
</feature>
<name>A0AA39FGV2_9HYME</name>
<dbReference type="AlphaFoldDB" id="A0AA39FGV2"/>
<dbReference type="Proteomes" id="UP001168990">
    <property type="component" value="Unassembled WGS sequence"/>
</dbReference>
<dbReference type="EMBL" id="JAQQBS010000661">
    <property type="protein sequence ID" value="KAK0169342.1"/>
    <property type="molecule type" value="Genomic_DNA"/>
</dbReference>
<comment type="caution">
    <text evidence="2">The sequence shown here is derived from an EMBL/GenBank/DDBJ whole genome shotgun (WGS) entry which is preliminary data.</text>
</comment>
<proteinExistence type="predicted"/>
<reference evidence="2" key="2">
    <citation type="submission" date="2023-03" db="EMBL/GenBank/DDBJ databases">
        <authorList>
            <person name="Inwood S.N."/>
            <person name="Skelly J.G."/>
            <person name="Guhlin J."/>
            <person name="Harrop T.W.R."/>
            <person name="Goldson S.G."/>
            <person name="Dearden P.K."/>
        </authorList>
    </citation>
    <scope>NUCLEOTIDE SEQUENCE</scope>
    <source>
        <strain evidence="2">Irish</strain>
        <tissue evidence="2">Whole body</tissue>
    </source>
</reference>
<evidence type="ECO:0000313" key="3">
    <source>
        <dbReference type="Proteomes" id="UP001168990"/>
    </source>
</evidence>
<feature type="compositionally biased region" description="Basic residues" evidence="1">
    <location>
        <begin position="186"/>
        <end position="198"/>
    </location>
</feature>
<accession>A0AA39FGV2</accession>
<organism evidence="2 3">
    <name type="scientific">Microctonus aethiopoides</name>
    <dbReference type="NCBI Taxonomy" id="144406"/>
    <lineage>
        <taxon>Eukaryota</taxon>
        <taxon>Metazoa</taxon>
        <taxon>Ecdysozoa</taxon>
        <taxon>Arthropoda</taxon>
        <taxon>Hexapoda</taxon>
        <taxon>Insecta</taxon>
        <taxon>Pterygota</taxon>
        <taxon>Neoptera</taxon>
        <taxon>Endopterygota</taxon>
        <taxon>Hymenoptera</taxon>
        <taxon>Apocrita</taxon>
        <taxon>Ichneumonoidea</taxon>
        <taxon>Braconidae</taxon>
        <taxon>Euphorinae</taxon>
        <taxon>Microctonus</taxon>
    </lineage>
</organism>
<evidence type="ECO:0000256" key="1">
    <source>
        <dbReference type="SAM" id="MobiDB-lite"/>
    </source>
</evidence>
<evidence type="ECO:0000313" key="2">
    <source>
        <dbReference type="EMBL" id="KAK0169342.1"/>
    </source>
</evidence>
<reference evidence="2" key="1">
    <citation type="journal article" date="2023" name="bioRxiv">
        <title>Scaffold-level genome assemblies of two parasitoid biocontrol wasps reveal the parthenogenesis mechanism and an associated novel virus.</title>
        <authorList>
            <person name="Inwood S."/>
            <person name="Skelly J."/>
            <person name="Guhlin J."/>
            <person name="Harrop T."/>
            <person name="Goldson S."/>
            <person name="Dearden P."/>
        </authorList>
    </citation>
    <scope>NUCLEOTIDE SEQUENCE</scope>
    <source>
        <strain evidence="2">Irish</strain>
        <tissue evidence="2">Whole body</tissue>
    </source>
</reference>
<feature type="non-terminal residue" evidence="2">
    <location>
        <position position="224"/>
    </location>
</feature>
<protein>
    <submittedName>
        <fullName evidence="2">Uncharacterized protein</fullName>
    </submittedName>
</protein>
<feature type="region of interest" description="Disordered" evidence="1">
    <location>
        <begin position="178"/>
        <end position="208"/>
    </location>
</feature>
<keyword evidence="3" id="KW-1185">Reference proteome</keyword>
<sequence>SKSTPGSRTKRSLTKVGRNNIRISKQQSFQWSISQSNRQSIQMKKSSRQQIISGSNINNSAAKLIINDDEEQHNTVHYQYPAWVNLTSIELSIIDVRGKFIFRATRKFFLLRSECILLNTTGLKNNFFCLTNYSILNDENNGSEETQNTDSSEVTLVSSLDTPLLRRGTDLARNSVTEYAVQQRQRTTRSHDRRRGTRRGTELANEKRKHCTRSGLTLIFVGMM</sequence>